<dbReference type="AlphaFoldDB" id="A0A840CJY9"/>
<reference evidence="1 2" key="1">
    <citation type="submission" date="2020-08" db="EMBL/GenBank/DDBJ databases">
        <title>Genomic Encyclopedia of Type Strains, Phase IV (KMG-IV): sequencing the most valuable type-strain genomes for metagenomic binning, comparative biology and taxonomic classification.</title>
        <authorList>
            <person name="Goeker M."/>
        </authorList>
    </citation>
    <scope>NUCLEOTIDE SEQUENCE [LARGE SCALE GENOMIC DNA]</scope>
    <source>
        <strain evidence="1 2">DSM 104969</strain>
    </source>
</reference>
<sequence>MKRKINIDKKWKSVFAFIALSILLIVVACEVSFHEMKILNEDGLAVTSVNAGDSVIFTFDVYINATDDKANEKLIVGVLTPKSWDAKNNTKITLLAPSSNLGNVWQEFEPIPTGTYPADKDYSGVEWPEALKIWIKDDPNIEDADMGWTAFISKNGADVMGGGGGSTVDWKDLKLTVRMKTGPDNVRSKLGFYIGNNSNALGGDLNGSLKSYNDWTYSDCFEVTNGEGDLIDFCVLHYNSAVPGSSTQNDLISFRFNGGIDENPGFFLNDLAYESEVYINAKAYTIEGKTYTQKIKMARLSEFGRSFSVTCWPEQFFGIDRSETLSRIEYYFSNEDGSKFVDYLDDKIQSGVITDPDVLNNGRDRNREKEPFNFSFTCR</sequence>
<dbReference type="EMBL" id="JACIEP010000001">
    <property type="protein sequence ID" value="MBB4034338.1"/>
    <property type="molecule type" value="Genomic_DNA"/>
</dbReference>
<proteinExistence type="predicted"/>
<gene>
    <name evidence="1" type="ORF">GGR21_000223</name>
</gene>
<comment type="caution">
    <text evidence="1">The sequence shown here is derived from an EMBL/GenBank/DDBJ whole genome shotgun (WGS) entry which is preliminary data.</text>
</comment>
<evidence type="ECO:0000313" key="1">
    <source>
        <dbReference type="EMBL" id="MBB4034338.1"/>
    </source>
</evidence>
<organism evidence="1 2">
    <name type="scientific">Dysgonomonas hofstadii</name>
    <dbReference type="NCBI Taxonomy" id="637886"/>
    <lineage>
        <taxon>Bacteria</taxon>
        <taxon>Pseudomonadati</taxon>
        <taxon>Bacteroidota</taxon>
        <taxon>Bacteroidia</taxon>
        <taxon>Bacteroidales</taxon>
        <taxon>Dysgonomonadaceae</taxon>
        <taxon>Dysgonomonas</taxon>
    </lineage>
</organism>
<dbReference type="RefSeq" id="WP_183305282.1">
    <property type="nucleotide sequence ID" value="NZ_JACIEP010000001.1"/>
</dbReference>
<accession>A0A840CJY9</accession>
<protein>
    <recommendedName>
        <fullName evidence="3">DUF4961 domain-containing protein</fullName>
    </recommendedName>
</protein>
<dbReference type="PROSITE" id="PS51257">
    <property type="entry name" value="PROKAR_LIPOPROTEIN"/>
    <property type="match status" value="1"/>
</dbReference>
<dbReference type="Proteomes" id="UP000555103">
    <property type="component" value="Unassembled WGS sequence"/>
</dbReference>
<evidence type="ECO:0000313" key="2">
    <source>
        <dbReference type="Proteomes" id="UP000555103"/>
    </source>
</evidence>
<dbReference type="InterPro" id="IPR032522">
    <property type="entry name" value="DUF4961"/>
</dbReference>
<name>A0A840CJY9_9BACT</name>
<dbReference type="Pfam" id="PF16328">
    <property type="entry name" value="DUF4961"/>
    <property type="match status" value="1"/>
</dbReference>
<keyword evidence="2" id="KW-1185">Reference proteome</keyword>
<evidence type="ECO:0008006" key="3">
    <source>
        <dbReference type="Google" id="ProtNLM"/>
    </source>
</evidence>